<proteinExistence type="predicted"/>
<gene>
    <name evidence="1" type="ORF">UABAM_00996</name>
</gene>
<dbReference type="EMBL" id="AP019860">
    <property type="protein sequence ID" value="BBM82653.1"/>
    <property type="molecule type" value="Genomic_DNA"/>
</dbReference>
<dbReference type="Proteomes" id="UP000326354">
    <property type="component" value="Chromosome"/>
</dbReference>
<dbReference type="AlphaFoldDB" id="A0A5S9F218"/>
<evidence type="ECO:0000313" key="2">
    <source>
        <dbReference type="Proteomes" id="UP000326354"/>
    </source>
</evidence>
<dbReference type="RefSeq" id="WP_151966888.1">
    <property type="nucleotide sequence ID" value="NZ_AP019860.1"/>
</dbReference>
<sequence>MIKHTIVFTLIISCLFCQEVDSAEEVERTNWLFYLYQKIGANTYNRVVPLYSYNRNSDQASEDFVLWPLLIGYKMRKNLYPEELPFAKQFRWYSVPILTLSGHSTTTGGDDYIETNTFVSFSLLSFYQNRHISEKYFSTSWFSLPALSYYNRELLYDKELQFDHLAFGGPLFLFEETLIRQQKQIYNANNWSINPSFVAFGKDGFKLLQYQNWGKDTWFKFASLFSFALFELSTTFHKYPGAKYDYFREYDTNPNHAFRELYLDKKSPTTRIGFLSPFIQIESDPNGKFSWQFLPFFHYVSDEEGYQFSIIPFGMTFGSKGMQFSLQPKIFPLFYHDEQFNRWDILWPLIHYENNPEYPKISFNVRFLFEYTWQQDSEGNISKNLNIAEQFLFHYSEDRKQKVLEFLPFGILFAFLQNDSGFQWRLFGFGYSENRYKRYLQILFFNVPIGSK</sequence>
<accession>A0A5S9F218</accession>
<protein>
    <submittedName>
        <fullName evidence="1">Uncharacterized protein</fullName>
    </submittedName>
</protein>
<name>A0A5S9F218_UABAM</name>
<reference evidence="1 2" key="1">
    <citation type="submission" date="2019-08" db="EMBL/GenBank/DDBJ databases">
        <title>Complete genome sequence of Candidatus Uab amorphum.</title>
        <authorList>
            <person name="Shiratori T."/>
            <person name="Suzuki S."/>
            <person name="Kakizawa Y."/>
            <person name="Ishida K."/>
        </authorList>
    </citation>
    <scope>NUCLEOTIDE SEQUENCE [LARGE SCALE GENOMIC DNA]</scope>
    <source>
        <strain evidence="1 2">SRT547</strain>
    </source>
</reference>
<keyword evidence="2" id="KW-1185">Reference proteome</keyword>
<dbReference type="KEGG" id="uam:UABAM_00996"/>
<organism evidence="1 2">
    <name type="scientific">Uabimicrobium amorphum</name>
    <dbReference type="NCBI Taxonomy" id="2596890"/>
    <lineage>
        <taxon>Bacteria</taxon>
        <taxon>Pseudomonadati</taxon>
        <taxon>Planctomycetota</taxon>
        <taxon>Candidatus Uabimicrobiia</taxon>
        <taxon>Candidatus Uabimicrobiales</taxon>
        <taxon>Candidatus Uabimicrobiaceae</taxon>
        <taxon>Candidatus Uabimicrobium</taxon>
    </lineage>
</organism>
<evidence type="ECO:0000313" key="1">
    <source>
        <dbReference type="EMBL" id="BBM82653.1"/>
    </source>
</evidence>